<evidence type="ECO:0000259" key="7">
    <source>
        <dbReference type="PROSITE" id="PS50110"/>
    </source>
</evidence>
<feature type="domain" description="Response regulatory" evidence="7">
    <location>
        <begin position="14"/>
        <end position="127"/>
    </location>
</feature>
<dbReference type="GO" id="GO:0000156">
    <property type="term" value="F:phosphorelay response regulator activity"/>
    <property type="evidence" value="ECO:0007669"/>
    <property type="project" value="TreeGrafter"/>
</dbReference>
<dbReference type="SUPFAM" id="SSF52172">
    <property type="entry name" value="CheY-like"/>
    <property type="match status" value="1"/>
</dbReference>
<dbReference type="Pfam" id="PF00486">
    <property type="entry name" value="Trans_reg_C"/>
    <property type="match status" value="1"/>
</dbReference>
<evidence type="ECO:0000313" key="9">
    <source>
        <dbReference type="EMBL" id="MDQ1103998.1"/>
    </source>
</evidence>
<dbReference type="Gene3D" id="6.10.250.690">
    <property type="match status" value="1"/>
</dbReference>
<dbReference type="PANTHER" id="PTHR48111">
    <property type="entry name" value="REGULATOR OF RPOS"/>
    <property type="match status" value="1"/>
</dbReference>
<dbReference type="RefSeq" id="WP_309631830.1">
    <property type="nucleotide sequence ID" value="NZ_JAVIZJ010000005.1"/>
</dbReference>
<dbReference type="Proteomes" id="UP001239215">
    <property type="component" value="Unassembled WGS sequence"/>
</dbReference>
<name>A0AAJ1U1Z0_9ACTN</name>
<dbReference type="InterPro" id="IPR039420">
    <property type="entry name" value="WalR-like"/>
</dbReference>
<sequence>MAVADGTANPEQRTVLVVDDDPDQRELVAVVLGGVGYRIEEAGSGAAAVEATRTHAPDLVTLDLGLPDMDGTEVCRALREFSDAYVIMLTGRADESDRLIGLDVGADDYMVKPFSPKELRARVAAVLRRARPAAERPVPAPMVAPTSVVDPARGLVVVPDRELALVEGVPLPLTGAEVLVLAALAREPGRAWERRDLVRAVWTEEFGESQFLLDVHVGNLRRKLRKAGVREEWIRSVGGTAYAFIPSRPTDAPD</sequence>
<dbReference type="InterPro" id="IPR001867">
    <property type="entry name" value="OmpR/PhoB-type_DNA-bd"/>
</dbReference>
<dbReference type="SUPFAM" id="SSF46894">
    <property type="entry name" value="C-terminal effector domain of the bipartite response regulators"/>
    <property type="match status" value="1"/>
</dbReference>
<dbReference type="AlphaFoldDB" id="A0AAJ1U1Z0"/>
<evidence type="ECO:0000259" key="8">
    <source>
        <dbReference type="PROSITE" id="PS51755"/>
    </source>
</evidence>
<dbReference type="InterPro" id="IPR036388">
    <property type="entry name" value="WH-like_DNA-bd_sf"/>
</dbReference>
<dbReference type="PROSITE" id="PS51755">
    <property type="entry name" value="OMPR_PHOB"/>
    <property type="match status" value="1"/>
</dbReference>
<comment type="caution">
    <text evidence="9">The sequence shown here is derived from an EMBL/GenBank/DDBJ whole genome shotgun (WGS) entry which is preliminary data.</text>
</comment>
<evidence type="ECO:0000256" key="1">
    <source>
        <dbReference type="ARBA" id="ARBA00022553"/>
    </source>
</evidence>
<protein>
    <submittedName>
        <fullName evidence="9">DNA-binding response OmpR family regulator</fullName>
    </submittedName>
</protein>
<gene>
    <name evidence="9" type="ORF">QE405_001282</name>
</gene>
<organism evidence="9 10">
    <name type="scientific">Nocardioides zeae</name>
    <dbReference type="NCBI Taxonomy" id="1457234"/>
    <lineage>
        <taxon>Bacteria</taxon>
        <taxon>Bacillati</taxon>
        <taxon>Actinomycetota</taxon>
        <taxon>Actinomycetes</taxon>
        <taxon>Propionibacteriales</taxon>
        <taxon>Nocardioidaceae</taxon>
        <taxon>Nocardioides</taxon>
    </lineage>
</organism>
<keyword evidence="3 6" id="KW-0238">DNA-binding</keyword>
<dbReference type="GO" id="GO:0000976">
    <property type="term" value="F:transcription cis-regulatory region binding"/>
    <property type="evidence" value="ECO:0007669"/>
    <property type="project" value="TreeGrafter"/>
</dbReference>
<keyword evidence="2" id="KW-0805">Transcription regulation</keyword>
<dbReference type="CDD" id="cd17574">
    <property type="entry name" value="REC_OmpR"/>
    <property type="match status" value="1"/>
</dbReference>
<dbReference type="PROSITE" id="PS50110">
    <property type="entry name" value="RESPONSE_REGULATORY"/>
    <property type="match status" value="1"/>
</dbReference>
<feature type="DNA-binding region" description="OmpR/PhoB-type" evidence="6">
    <location>
        <begin position="144"/>
        <end position="246"/>
    </location>
</feature>
<dbReference type="GO" id="GO:0006355">
    <property type="term" value="P:regulation of DNA-templated transcription"/>
    <property type="evidence" value="ECO:0007669"/>
    <property type="project" value="InterPro"/>
</dbReference>
<dbReference type="GO" id="GO:0005829">
    <property type="term" value="C:cytosol"/>
    <property type="evidence" value="ECO:0007669"/>
    <property type="project" value="TreeGrafter"/>
</dbReference>
<evidence type="ECO:0000256" key="2">
    <source>
        <dbReference type="ARBA" id="ARBA00023015"/>
    </source>
</evidence>
<keyword evidence="1 5" id="KW-0597">Phosphoprotein</keyword>
<proteinExistence type="predicted"/>
<evidence type="ECO:0000256" key="6">
    <source>
        <dbReference type="PROSITE-ProRule" id="PRU01091"/>
    </source>
</evidence>
<keyword evidence="4" id="KW-0804">Transcription</keyword>
<dbReference type="Pfam" id="PF00072">
    <property type="entry name" value="Response_reg"/>
    <property type="match status" value="1"/>
</dbReference>
<dbReference type="InterPro" id="IPR011006">
    <property type="entry name" value="CheY-like_superfamily"/>
</dbReference>
<reference evidence="9" key="1">
    <citation type="submission" date="2023-07" db="EMBL/GenBank/DDBJ databases">
        <title>Functional and genomic diversity of the sorghum phyllosphere microbiome.</title>
        <authorList>
            <person name="Shade A."/>
        </authorList>
    </citation>
    <scope>NUCLEOTIDE SEQUENCE</scope>
    <source>
        <strain evidence="9">SORGH_AS_1067</strain>
    </source>
</reference>
<dbReference type="SMART" id="SM00448">
    <property type="entry name" value="REC"/>
    <property type="match status" value="1"/>
</dbReference>
<evidence type="ECO:0000256" key="5">
    <source>
        <dbReference type="PROSITE-ProRule" id="PRU00169"/>
    </source>
</evidence>
<dbReference type="InterPro" id="IPR016032">
    <property type="entry name" value="Sig_transdc_resp-reg_C-effctor"/>
</dbReference>
<evidence type="ECO:0000313" key="10">
    <source>
        <dbReference type="Proteomes" id="UP001239215"/>
    </source>
</evidence>
<evidence type="ECO:0000256" key="4">
    <source>
        <dbReference type="ARBA" id="ARBA00023163"/>
    </source>
</evidence>
<dbReference type="Gene3D" id="3.40.50.2300">
    <property type="match status" value="1"/>
</dbReference>
<feature type="domain" description="OmpR/PhoB-type" evidence="8">
    <location>
        <begin position="144"/>
        <end position="246"/>
    </location>
</feature>
<dbReference type="Gene3D" id="1.10.10.10">
    <property type="entry name" value="Winged helix-like DNA-binding domain superfamily/Winged helix DNA-binding domain"/>
    <property type="match status" value="1"/>
</dbReference>
<accession>A0AAJ1U1Z0</accession>
<dbReference type="GO" id="GO:0032993">
    <property type="term" value="C:protein-DNA complex"/>
    <property type="evidence" value="ECO:0007669"/>
    <property type="project" value="TreeGrafter"/>
</dbReference>
<dbReference type="PANTHER" id="PTHR48111:SF4">
    <property type="entry name" value="DNA-BINDING DUAL TRANSCRIPTIONAL REGULATOR OMPR"/>
    <property type="match status" value="1"/>
</dbReference>
<dbReference type="CDD" id="cd00383">
    <property type="entry name" value="trans_reg_C"/>
    <property type="match status" value="1"/>
</dbReference>
<dbReference type="SMART" id="SM00862">
    <property type="entry name" value="Trans_reg_C"/>
    <property type="match status" value="1"/>
</dbReference>
<evidence type="ECO:0000256" key="3">
    <source>
        <dbReference type="ARBA" id="ARBA00023125"/>
    </source>
</evidence>
<dbReference type="InterPro" id="IPR001789">
    <property type="entry name" value="Sig_transdc_resp-reg_receiver"/>
</dbReference>
<feature type="modified residue" description="4-aspartylphosphate" evidence="5">
    <location>
        <position position="63"/>
    </location>
</feature>
<dbReference type="EMBL" id="JAUTAN010000001">
    <property type="protein sequence ID" value="MDQ1103998.1"/>
    <property type="molecule type" value="Genomic_DNA"/>
</dbReference>